<dbReference type="Gramene" id="KOM28369">
    <property type="protein sequence ID" value="KOM28369"/>
    <property type="gene ID" value="LR48_Vigan538s000700"/>
</dbReference>
<organism evidence="3 4">
    <name type="scientific">Phaseolus angularis</name>
    <name type="common">Azuki bean</name>
    <name type="synonym">Vigna angularis</name>
    <dbReference type="NCBI Taxonomy" id="3914"/>
    <lineage>
        <taxon>Eukaryota</taxon>
        <taxon>Viridiplantae</taxon>
        <taxon>Streptophyta</taxon>
        <taxon>Embryophyta</taxon>
        <taxon>Tracheophyta</taxon>
        <taxon>Spermatophyta</taxon>
        <taxon>Magnoliopsida</taxon>
        <taxon>eudicotyledons</taxon>
        <taxon>Gunneridae</taxon>
        <taxon>Pentapetalae</taxon>
        <taxon>rosids</taxon>
        <taxon>fabids</taxon>
        <taxon>Fabales</taxon>
        <taxon>Fabaceae</taxon>
        <taxon>Papilionoideae</taxon>
        <taxon>50 kb inversion clade</taxon>
        <taxon>NPAAA clade</taxon>
        <taxon>indigoferoid/millettioid clade</taxon>
        <taxon>Phaseoleae</taxon>
        <taxon>Vigna</taxon>
    </lineage>
</organism>
<sequence>MANSRRSRDSWRWLQIAFAVTAPVGLLASIGGSSRWSLSLQRWFTVGTEVVRHGGLSIIRSGSRSLLLFVAEVTYHCEAWAAASSAAGGDATSCERPRGAATADCGSDGFGQETAGEVSLRGFRDIEASYITVQDIEHATSEGNS</sequence>
<evidence type="ECO:0000256" key="1">
    <source>
        <dbReference type="SAM" id="MobiDB-lite"/>
    </source>
</evidence>
<evidence type="ECO:0000313" key="3">
    <source>
        <dbReference type="EMBL" id="KOM28369.1"/>
    </source>
</evidence>
<evidence type="ECO:0000313" key="5">
    <source>
        <dbReference type="Proteomes" id="UP000743370"/>
    </source>
</evidence>
<evidence type="ECO:0000313" key="2">
    <source>
        <dbReference type="EMBL" id="KAG2394735.1"/>
    </source>
</evidence>
<reference evidence="4" key="1">
    <citation type="journal article" date="2015" name="Proc. Natl. Acad. Sci. U.S.A.">
        <title>Genome sequencing of adzuki bean (Vigna angularis) provides insight into high starch and low fat accumulation and domestication.</title>
        <authorList>
            <person name="Yang K."/>
            <person name="Tian Z."/>
            <person name="Chen C."/>
            <person name="Luo L."/>
            <person name="Zhao B."/>
            <person name="Wang Z."/>
            <person name="Yu L."/>
            <person name="Li Y."/>
            <person name="Sun Y."/>
            <person name="Li W."/>
            <person name="Chen Y."/>
            <person name="Li Y."/>
            <person name="Zhang Y."/>
            <person name="Ai D."/>
            <person name="Zhao J."/>
            <person name="Shang C."/>
            <person name="Ma Y."/>
            <person name="Wu B."/>
            <person name="Wang M."/>
            <person name="Gao L."/>
            <person name="Sun D."/>
            <person name="Zhang P."/>
            <person name="Guo F."/>
            <person name="Wang W."/>
            <person name="Li Y."/>
            <person name="Wang J."/>
            <person name="Varshney R.K."/>
            <person name="Wang J."/>
            <person name="Ling H.Q."/>
            <person name="Wan P."/>
        </authorList>
    </citation>
    <scope>NUCLEOTIDE SEQUENCE</scope>
    <source>
        <strain evidence="4">cv. Jingnong 6</strain>
    </source>
</reference>
<proteinExistence type="predicted"/>
<dbReference type="AlphaFoldDB" id="A0A0L9TDY4"/>
<dbReference type="Proteomes" id="UP000743370">
    <property type="component" value="Unassembled WGS sequence"/>
</dbReference>
<dbReference type="EMBL" id="JABFOF010000006">
    <property type="protein sequence ID" value="KAG2394735.1"/>
    <property type="molecule type" value="Genomic_DNA"/>
</dbReference>
<protein>
    <submittedName>
        <fullName evidence="3">Uncharacterized protein</fullName>
    </submittedName>
</protein>
<dbReference type="EMBL" id="KQ258432">
    <property type="protein sequence ID" value="KOM28369.1"/>
    <property type="molecule type" value="Genomic_DNA"/>
</dbReference>
<gene>
    <name evidence="2" type="ORF">HKW66_Vig0078900</name>
    <name evidence="3" type="ORF">LR48_Vigan538s000700</name>
</gene>
<accession>A0A0L9TDY4</accession>
<reference evidence="3" key="2">
    <citation type="submission" date="2015-02" db="EMBL/GenBank/DDBJ databases">
        <authorList>
            <person name="Chooi Y.-H."/>
        </authorList>
    </citation>
    <scope>NUCLEOTIDE SEQUENCE</scope>
    <source>
        <tissue evidence="3">Seedling</tissue>
    </source>
</reference>
<reference evidence="2 5" key="3">
    <citation type="submission" date="2020-05" db="EMBL/GenBank/DDBJ databases">
        <title>Vigna angularis (adzuki bean) Var. LongXiaoDou No. 4 denovo assembly.</title>
        <authorList>
            <person name="Xiang H."/>
        </authorList>
    </citation>
    <scope>NUCLEOTIDE SEQUENCE [LARGE SCALE GENOMIC DNA]</scope>
    <source>
        <tissue evidence="2">Leaf</tissue>
    </source>
</reference>
<dbReference type="Proteomes" id="UP000053144">
    <property type="component" value="Unassembled WGS sequence"/>
</dbReference>
<feature type="region of interest" description="Disordered" evidence="1">
    <location>
        <begin position="88"/>
        <end position="110"/>
    </location>
</feature>
<name>A0A0L9TDY4_PHAAN</name>
<evidence type="ECO:0000313" key="4">
    <source>
        <dbReference type="Proteomes" id="UP000053144"/>
    </source>
</evidence>